<accession>A0A0C9VJ61</accession>
<sequence length="52" mass="5939">MFNSIIERDVEVICKEKSFNPGVGYYGSWTSIDNKAGTPFLWMIPPWLAIDT</sequence>
<reference evidence="1 2" key="1">
    <citation type="submission" date="2014-06" db="EMBL/GenBank/DDBJ databases">
        <title>Evolutionary Origins and Diversification of the Mycorrhizal Mutualists.</title>
        <authorList>
            <consortium name="DOE Joint Genome Institute"/>
            <consortium name="Mycorrhizal Genomics Consortium"/>
            <person name="Kohler A."/>
            <person name="Kuo A."/>
            <person name="Nagy L.G."/>
            <person name="Floudas D."/>
            <person name="Copeland A."/>
            <person name="Barry K.W."/>
            <person name="Cichocki N."/>
            <person name="Veneault-Fourrey C."/>
            <person name="LaButti K."/>
            <person name="Lindquist E.A."/>
            <person name="Lipzen A."/>
            <person name="Lundell T."/>
            <person name="Morin E."/>
            <person name="Murat C."/>
            <person name="Riley R."/>
            <person name="Ohm R."/>
            <person name="Sun H."/>
            <person name="Tunlid A."/>
            <person name="Henrissat B."/>
            <person name="Grigoriev I.V."/>
            <person name="Hibbett D.S."/>
            <person name="Martin F."/>
        </authorList>
    </citation>
    <scope>NUCLEOTIDE SEQUENCE [LARGE SCALE GENOMIC DNA]</scope>
    <source>
        <strain evidence="1 2">SS14</strain>
    </source>
</reference>
<proteinExistence type="predicted"/>
<dbReference type="EMBL" id="KN837135">
    <property type="protein sequence ID" value="KIJ41617.1"/>
    <property type="molecule type" value="Genomic_DNA"/>
</dbReference>
<evidence type="ECO:0000313" key="1">
    <source>
        <dbReference type="EMBL" id="KIJ41617.1"/>
    </source>
</evidence>
<protein>
    <submittedName>
        <fullName evidence="1">Uncharacterized protein</fullName>
    </submittedName>
</protein>
<dbReference type="HOGENOM" id="CLU_3088819_0_0_1"/>
<dbReference type="Proteomes" id="UP000054279">
    <property type="component" value="Unassembled WGS sequence"/>
</dbReference>
<gene>
    <name evidence="1" type="ORF">M422DRAFT_255231</name>
</gene>
<keyword evidence="2" id="KW-1185">Reference proteome</keyword>
<evidence type="ECO:0000313" key="2">
    <source>
        <dbReference type="Proteomes" id="UP000054279"/>
    </source>
</evidence>
<organism evidence="1 2">
    <name type="scientific">Sphaerobolus stellatus (strain SS14)</name>
    <dbReference type="NCBI Taxonomy" id="990650"/>
    <lineage>
        <taxon>Eukaryota</taxon>
        <taxon>Fungi</taxon>
        <taxon>Dikarya</taxon>
        <taxon>Basidiomycota</taxon>
        <taxon>Agaricomycotina</taxon>
        <taxon>Agaricomycetes</taxon>
        <taxon>Phallomycetidae</taxon>
        <taxon>Geastrales</taxon>
        <taxon>Sphaerobolaceae</taxon>
        <taxon>Sphaerobolus</taxon>
    </lineage>
</organism>
<name>A0A0C9VJ61_SPHS4</name>
<dbReference type="AlphaFoldDB" id="A0A0C9VJ61"/>